<dbReference type="PANTHER" id="PTHR30363:SF4">
    <property type="entry name" value="GLYCEROL-3-PHOSPHATE REGULON REPRESSOR"/>
    <property type="match status" value="1"/>
</dbReference>
<dbReference type="EMBL" id="AMRL01000001">
    <property type="protein sequence ID" value="EKE79017.1"/>
    <property type="molecule type" value="Genomic_DNA"/>
</dbReference>
<keyword evidence="8" id="KW-1185">Reference proteome</keyword>
<dbReference type="GO" id="GO:0003677">
    <property type="term" value="F:DNA binding"/>
    <property type="evidence" value="ECO:0007669"/>
    <property type="project" value="UniProtKB-KW"/>
</dbReference>
<dbReference type="GO" id="GO:0003700">
    <property type="term" value="F:DNA-binding transcription factor activity"/>
    <property type="evidence" value="ECO:0007669"/>
    <property type="project" value="InterPro"/>
</dbReference>
<dbReference type="Pfam" id="PF00455">
    <property type="entry name" value="DeoRC"/>
    <property type="match status" value="1"/>
</dbReference>
<dbReference type="Proteomes" id="UP000006746">
    <property type="component" value="Unassembled WGS sequence"/>
</dbReference>
<dbReference type="InterPro" id="IPR018356">
    <property type="entry name" value="Tscrpt_reg_HTH_DeoR_CS"/>
</dbReference>
<organism evidence="7 8">
    <name type="scientific">Oceanibaculum indicum P24</name>
    <dbReference type="NCBI Taxonomy" id="1207063"/>
    <lineage>
        <taxon>Bacteria</taxon>
        <taxon>Pseudomonadati</taxon>
        <taxon>Pseudomonadota</taxon>
        <taxon>Alphaproteobacteria</taxon>
        <taxon>Rhodospirillales</taxon>
        <taxon>Oceanibaculaceae</taxon>
        <taxon>Oceanibaculum</taxon>
    </lineage>
</organism>
<evidence type="ECO:0000259" key="6">
    <source>
        <dbReference type="PROSITE" id="PS51000"/>
    </source>
</evidence>
<keyword evidence="4" id="KW-0804">Transcription</keyword>
<keyword evidence="1" id="KW-0678">Repressor</keyword>
<keyword evidence="3" id="KW-0238">DNA-binding</keyword>
<protein>
    <submittedName>
        <fullName evidence="7">Transcriptional regulator</fullName>
    </submittedName>
</protein>
<dbReference type="Gene3D" id="1.10.10.10">
    <property type="entry name" value="Winged helix-like DNA-binding domain superfamily/Winged helix DNA-binding domain"/>
    <property type="match status" value="1"/>
</dbReference>
<dbReference type="Pfam" id="PF08220">
    <property type="entry name" value="HTH_DeoR"/>
    <property type="match status" value="1"/>
</dbReference>
<dbReference type="Gene3D" id="3.40.50.1360">
    <property type="match status" value="1"/>
</dbReference>
<evidence type="ECO:0000256" key="4">
    <source>
        <dbReference type="ARBA" id="ARBA00023163"/>
    </source>
</evidence>
<sequence>MPLTGQSLILPSPGSAPSGDADSVGGTAARQKAILEIVGQSGYATIESLAAHFGVSAQTIRRDIIALDEQKLLQRFRGGAGARENTVRLGYTEKRARNQEGKAAIGRIAAAHIGNGDSLFLDVGTTVEAVALAITGLSGLRVVTTSLASAMILAECPEIEVVVTGGTVRGADGSLIGATTVEAIRQFRFDHAVLGFSGIDDDGAPMDFDLAKIAVKRAALERARHCILVGDHSKFARPALARICEPAEVGLLITDRPVEPAMLETLHKAGVTTEFAAT</sequence>
<reference evidence="7 8" key="1">
    <citation type="journal article" date="2012" name="J. Bacteriol.">
        <title>Genome Sequence of Oceanibaculum indicum Type Strain P24.</title>
        <authorList>
            <person name="Lai Q."/>
            <person name="Shao Z."/>
        </authorList>
    </citation>
    <scope>NUCLEOTIDE SEQUENCE [LARGE SCALE GENOMIC DNA]</scope>
    <source>
        <strain evidence="7 8">P24</strain>
    </source>
</reference>
<dbReference type="PRINTS" id="PR00037">
    <property type="entry name" value="HTHLACR"/>
</dbReference>
<dbReference type="AlphaFoldDB" id="K2JWM0"/>
<evidence type="ECO:0000313" key="8">
    <source>
        <dbReference type="Proteomes" id="UP000006746"/>
    </source>
</evidence>
<dbReference type="PANTHER" id="PTHR30363">
    <property type="entry name" value="HTH-TYPE TRANSCRIPTIONAL REGULATOR SRLR-RELATED"/>
    <property type="match status" value="1"/>
</dbReference>
<dbReference type="InterPro" id="IPR050313">
    <property type="entry name" value="Carb_Metab_HTH_regulators"/>
</dbReference>
<dbReference type="InterPro" id="IPR037171">
    <property type="entry name" value="NagB/RpiA_transferase-like"/>
</dbReference>
<dbReference type="SMART" id="SM01134">
    <property type="entry name" value="DeoRC"/>
    <property type="match status" value="1"/>
</dbReference>
<evidence type="ECO:0000256" key="1">
    <source>
        <dbReference type="ARBA" id="ARBA00022491"/>
    </source>
</evidence>
<dbReference type="SUPFAM" id="SSF46785">
    <property type="entry name" value="Winged helix' DNA-binding domain"/>
    <property type="match status" value="1"/>
</dbReference>
<dbReference type="PROSITE" id="PS00894">
    <property type="entry name" value="HTH_DEOR_1"/>
    <property type="match status" value="1"/>
</dbReference>
<comment type="caution">
    <text evidence="7">The sequence shown here is derived from an EMBL/GenBank/DDBJ whole genome shotgun (WGS) entry which is preliminary data.</text>
</comment>
<dbReference type="InterPro" id="IPR001034">
    <property type="entry name" value="DeoR_HTH"/>
</dbReference>
<dbReference type="RefSeq" id="WP_008942951.1">
    <property type="nucleotide sequence ID" value="NZ_AMRL01000001.1"/>
</dbReference>
<dbReference type="InterPro" id="IPR036390">
    <property type="entry name" value="WH_DNA-bd_sf"/>
</dbReference>
<evidence type="ECO:0000313" key="7">
    <source>
        <dbReference type="EMBL" id="EKE79017.1"/>
    </source>
</evidence>
<dbReference type="InterPro" id="IPR036388">
    <property type="entry name" value="WH-like_DNA-bd_sf"/>
</dbReference>
<dbReference type="PROSITE" id="PS51000">
    <property type="entry name" value="HTH_DEOR_2"/>
    <property type="match status" value="1"/>
</dbReference>
<feature type="region of interest" description="Disordered" evidence="5">
    <location>
        <begin position="1"/>
        <end position="25"/>
    </location>
</feature>
<dbReference type="SMART" id="SM00420">
    <property type="entry name" value="HTH_DEOR"/>
    <property type="match status" value="1"/>
</dbReference>
<feature type="domain" description="HTH deoR-type" evidence="6">
    <location>
        <begin position="27"/>
        <end position="82"/>
    </location>
</feature>
<keyword evidence="2" id="KW-0805">Transcription regulation</keyword>
<accession>K2JWM0</accession>
<gene>
    <name evidence="7" type="ORF">P24_01660</name>
</gene>
<evidence type="ECO:0000256" key="5">
    <source>
        <dbReference type="SAM" id="MobiDB-lite"/>
    </source>
</evidence>
<dbReference type="eggNOG" id="COG1349">
    <property type="taxonomic scope" value="Bacteria"/>
</dbReference>
<proteinExistence type="predicted"/>
<name>K2JWM0_9PROT</name>
<evidence type="ECO:0000256" key="2">
    <source>
        <dbReference type="ARBA" id="ARBA00023015"/>
    </source>
</evidence>
<dbReference type="STRING" id="1207063.P24_01660"/>
<evidence type="ECO:0000256" key="3">
    <source>
        <dbReference type="ARBA" id="ARBA00023125"/>
    </source>
</evidence>
<dbReference type="SUPFAM" id="SSF100950">
    <property type="entry name" value="NagB/RpiA/CoA transferase-like"/>
    <property type="match status" value="1"/>
</dbReference>
<dbReference type="InterPro" id="IPR014036">
    <property type="entry name" value="DeoR-like_C"/>
</dbReference>